<dbReference type="PROSITE" id="PS50850">
    <property type="entry name" value="MFS"/>
    <property type="match status" value="1"/>
</dbReference>
<feature type="transmembrane region" description="Helical" evidence="6">
    <location>
        <begin position="347"/>
        <end position="370"/>
    </location>
</feature>
<reference evidence="12 14" key="4">
    <citation type="submission" date="2020-09" db="EMBL/GenBank/DDBJ databases">
        <title>Carbapenem-Resistant Acinetobacter baumannii devoid of typical resistance factors.</title>
        <authorList>
            <person name="Hoffmann M."/>
            <person name="Luo Y."/>
            <person name="Strain E."/>
            <person name="Rand H."/>
            <person name="Javkar K.G."/>
        </authorList>
    </citation>
    <scope>NUCLEOTIDE SEQUENCE [LARGE SCALE GENOMIC DNA]</scope>
    <source>
        <strain evidence="12 14">CFSAN093705</strain>
    </source>
</reference>
<sequence>MNQQQVVSPPQLISQDQIARRFMTKLAWLMAGGMFIDGFVLGYLGALMPSITADLHLSTTWQGLIGAASLIGIFFGAPIGGYFSDRFGRKPLFMIDLFIFFICSIGQFFASDPYTLFIARLLMGVAIGIEYAVGWPMLAEFAPARLRGKLLILTETSWFVGYLVSYTLSFIMIENHIASWNVILGISAIPSLIVLLMRSGIPESPRWLMSKGRKEEASRIAHKYFTEEDKNDILNQKHANVGQKTSFFDLFKSKNIKGTTLVSIYFIGTSAPYFAIGVFIPMILEKLGLQDGIKGGLFLNTFAVFGTLAAVLLIERVSRRKMAILPILVCTIALVVVALAANHPTWILIGFLVFAFANAITAGMISVIPGEVLRPEISCSGTGFAAAMSRIGAAIGVFLMPMFVAAHGAALAVWIAAGVCLIATVITYLFMPETKGKSMSEIFH</sequence>
<evidence type="ECO:0000256" key="6">
    <source>
        <dbReference type="SAM" id="Phobius"/>
    </source>
</evidence>
<dbReference type="SUPFAM" id="SSF103473">
    <property type="entry name" value="MFS general substrate transporter"/>
    <property type="match status" value="1"/>
</dbReference>
<dbReference type="EMBL" id="VMBB01000003">
    <property type="protein sequence ID" value="MDR8259582.1"/>
    <property type="molecule type" value="Genomic_DNA"/>
</dbReference>
<evidence type="ECO:0000313" key="11">
    <source>
        <dbReference type="EMBL" id="PRN34399.1"/>
    </source>
</evidence>
<dbReference type="RefSeq" id="WP_001076001.1">
    <property type="nucleotide sequence ID" value="NZ_AP024415.1"/>
</dbReference>
<keyword evidence="5 6" id="KW-0472">Membrane</keyword>
<feature type="transmembrane region" description="Helical" evidence="6">
    <location>
        <begin position="92"/>
        <end position="110"/>
    </location>
</feature>
<feature type="transmembrane region" description="Helical" evidence="6">
    <location>
        <begin position="411"/>
        <end position="431"/>
    </location>
</feature>
<evidence type="ECO:0000313" key="9">
    <source>
        <dbReference type="EMBL" id="MDR8259582.1"/>
    </source>
</evidence>
<feature type="transmembrane region" description="Helical" evidence="6">
    <location>
        <begin position="26"/>
        <end position="48"/>
    </location>
</feature>
<dbReference type="GO" id="GO:0005351">
    <property type="term" value="F:carbohydrate:proton symporter activity"/>
    <property type="evidence" value="ECO:0007669"/>
    <property type="project" value="TreeGrafter"/>
</dbReference>
<gene>
    <name evidence="11" type="ORF">B9W25_11635</name>
    <name evidence="10" type="ORF">FPK63_09185</name>
    <name evidence="9" type="ORF">FPK87_03655</name>
    <name evidence="12" type="ORF">FQZ18_05955</name>
    <name evidence="8" type="ORF">IAG11_05815</name>
</gene>
<evidence type="ECO:0000313" key="14">
    <source>
        <dbReference type="Proteomes" id="UP000516419"/>
    </source>
</evidence>
<feature type="domain" description="Major facilitator superfamily (MFS) profile" evidence="7">
    <location>
        <begin position="26"/>
        <end position="435"/>
    </location>
</feature>
<protein>
    <submittedName>
        <fullName evidence="8 9">MFS transporter</fullName>
    </submittedName>
</protein>
<dbReference type="EMBL" id="JACSVK010000010">
    <property type="protein sequence ID" value="MBD0219403.1"/>
    <property type="molecule type" value="Genomic_DNA"/>
</dbReference>
<accession>A0A219CM30</accession>
<dbReference type="InterPro" id="IPR050360">
    <property type="entry name" value="MFS_Sugar_Transporters"/>
</dbReference>
<dbReference type="Pfam" id="PF00083">
    <property type="entry name" value="Sugar_tr"/>
    <property type="match status" value="1"/>
</dbReference>
<keyword evidence="4 6" id="KW-1133">Transmembrane helix</keyword>
<organism evidence="8 15">
    <name type="scientific">Acinetobacter baumannii</name>
    <dbReference type="NCBI Taxonomy" id="470"/>
    <lineage>
        <taxon>Bacteria</taxon>
        <taxon>Pseudomonadati</taxon>
        <taxon>Pseudomonadota</taxon>
        <taxon>Gammaproteobacteria</taxon>
        <taxon>Moraxellales</taxon>
        <taxon>Moraxellaceae</taxon>
        <taxon>Acinetobacter</taxon>
        <taxon>Acinetobacter calcoaceticus/baumannii complex</taxon>
    </lineage>
</organism>
<evidence type="ECO:0000313" key="10">
    <source>
        <dbReference type="EMBL" id="MDR8431251.1"/>
    </source>
</evidence>
<evidence type="ECO:0000313" key="8">
    <source>
        <dbReference type="EMBL" id="MBD0219403.1"/>
    </source>
</evidence>
<evidence type="ECO:0000256" key="4">
    <source>
        <dbReference type="ARBA" id="ARBA00022989"/>
    </source>
</evidence>
<dbReference type="Proteomes" id="UP000634608">
    <property type="component" value="Unassembled WGS sequence"/>
</dbReference>
<feature type="transmembrane region" description="Helical" evidence="6">
    <location>
        <begin position="382"/>
        <end position="405"/>
    </location>
</feature>
<evidence type="ECO:0000313" key="15">
    <source>
        <dbReference type="Proteomes" id="UP000634608"/>
    </source>
</evidence>
<dbReference type="InterPro" id="IPR020846">
    <property type="entry name" value="MFS_dom"/>
</dbReference>
<evidence type="ECO:0000259" key="7">
    <source>
        <dbReference type="PROSITE" id="PS50850"/>
    </source>
</evidence>
<dbReference type="EMBL" id="CP061525">
    <property type="protein sequence ID" value="QNV22888.1"/>
    <property type="molecule type" value="Genomic_DNA"/>
</dbReference>
<comment type="similarity">
    <text evidence="2">Belongs to the major facilitator superfamily. Sugar transporter (TC 2.A.1.1) family.</text>
</comment>
<dbReference type="EMBL" id="NEPB01000024">
    <property type="protein sequence ID" value="PRN34399.1"/>
    <property type="molecule type" value="Genomic_DNA"/>
</dbReference>
<evidence type="ECO:0000256" key="1">
    <source>
        <dbReference type="ARBA" id="ARBA00004141"/>
    </source>
</evidence>
<proteinExistence type="inferred from homology"/>
<dbReference type="Gene3D" id="1.20.1250.20">
    <property type="entry name" value="MFS general substrate transporter like domains"/>
    <property type="match status" value="1"/>
</dbReference>
<reference evidence="11 13" key="1">
    <citation type="submission" date="2017-04" db="EMBL/GenBank/DDBJ databases">
        <title>Comparison of Acinetobacter baumannii whole genome sequences from two major hospitals in Kuwait.</title>
        <authorList>
            <person name="Nasser K."/>
            <person name="Habibi N."/>
            <person name="Khan M.W."/>
            <person name="Purohit P."/>
            <person name="Al-Obaid I."/>
            <person name="Dhar R."/>
            <person name="Al-Fouzan W."/>
            <person name="Mustafa A.S."/>
        </authorList>
    </citation>
    <scope>NUCLEOTIDE SEQUENCE [LARGE SCALE GENOMIC DNA]</scope>
    <source>
        <strain evidence="11 13">KUFAR57</strain>
    </source>
</reference>
<reference evidence="9" key="2">
    <citation type="submission" date="2019-07" db="EMBL/GenBank/DDBJ databases">
        <title>Biological characteristics of mucoid Acinetobacter baumannii from a general hospital in China.</title>
        <authorList>
            <person name="Hua X."/>
            <person name="Yu Y."/>
        </authorList>
    </citation>
    <scope>NUCLEOTIDE SEQUENCE</scope>
    <source>
        <strain evidence="9">N41</strain>
        <strain evidence="10">N8</strain>
    </source>
</reference>
<keyword evidence="3 6" id="KW-0812">Transmembrane</keyword>
<feature type="transmembrane region" description="Helical" evidence="6">
    <location>
        <begin position="262"/>
        <end position="284"/>
    </location>
</feature>
<dbReference type="CDD" id="cd17316">
    <property type="entry name" value="MFS_SV2_like"/>
    <property type="match status" value="1"/>
</dbReference>
<dbReference type="InterPro" id="IPR036259">
    <property type="entry name" value="MFS_trans_sf"/>
</dbReference>
<feature type="transmembrane region" description="Helical" evidence="6">
    <location>
        <begin position="116"/>
        <end position="138"/>
    </location>
</feature>
<dbReference type="EMBL" id="VMAF01000010">
    <property type="protein sequence ID" value="MDR8431251.1"/>
    <property type="molecule type" value="Genomic_DNA"/>
</dbReference>
<evidence type="ECO:0000256" key="3">
    <source>
        <dbReference type="ARBA" id="ARBA00022692"/>
    </source>
</evidence>
<dbReference type="AlphaFoldDB" id="A0A219CM30"/>
<name>A0A219CM30_ACIBA</name>
<dbReference type="PANTHER" id="PTHR48022">
    <property type="entry name" value="PLASTIDIC GLUCOSE TRANSPORTER 4"/>
    <property type="match status" value="1"/>
</dbReference>
<comment type="subcellular location">
    <subcellularLocation>
        <location evidence="1">Membrane</location>
        <topology evidence="1">Multi-pass membrane protein</topology>
    </subcellularLocation>
</comment>
<dbReference type="InterPro" id="IPR005828">
    <property type="entry name" value="MFS_sugar_transport-like"/>
</dbReference>
<dbReference type="GO" id="GO:0016020">
    <property type="term" value="C:membrane"/>
    <property type="evidence" value="ECO:0007669"/>
    <property type="project" value="UniProtKB-SubCell"/>
</dbReference>
<feature type="transmembrane region" description="Helical" evidence="6">
    <location>
        <begin position="150"/>
        <end position="171"/>
    </location>
</feature>
<feature type="transmembrane region" description="Helical" evidence="6">
    <location>
        <begin position="60"/>
        <end position="80"/>
    </location>
</feature>
<feature type="transmembrane region" description="Helical" evidence="6">
    <location>
        <begin position="323"/>
        <end position="341"/>
    </location>
</feature>
<dbReference type="Proteomes" id="UP000237823">
    <property type="component" value="Unassembled WGS sequence"/>
</dbReference>
<evidence type="ECO:0000313" key="12">
    <source>
        <dbReference type="EMBL" id="QNV22888.1"/>
    </source>
</evidence>
<reference evidence="8" key="3">
    <citation type="submission" date="2020-08" db="EMBL/GenBank/DDBJ databases">
        <title>Diversity of carbapenem-resistant Acinetobacter baumannii and bacteriophage-mediated spread of the Oxa23 carbapenemase.</title>
        <authorList>
            <person name="Abouelfetouh A."/>
            <person name="Mattock J."/>
            <person name="Turner D."/>
            <person name="Li E."/>
            <person name="Evans B.A."/>
        </authorList>
    </citation>
    <scope>NUCLEOTIDE SEQUENCE</scope>
    <source>
        <strain evidence="8">A86</strain>
    </source>
</reference>
<evidence type="ECO:0000313" key="13">
    <source>
        <dbReference type="Proteomes" id="UP000237823"/>
    </source>
</evidence>
<dbReference type="STRING" id="1096995.BJAB07104_02758"/>
<evidence type="ECO:0000256" key="2">
    <source>
        <dbReference type="ARBA" id="ARBA00010992"/>
    </source>
</evidence>
<dbReference type="KEGG" id="abw:BL01_04810"/>
<evidence type="ECO:0000256" key="5">
    <source>
        <dbReference type="ARBA" id="ARBA00023136"/>
    </source>
</evidence>
<feature type="transmembrane region" description="Helical" evidence="6">
    <location>
        <begin position="177"/>
        <end position="197"/>
    </location>
</feature>
<dbReference type="Proteomes" id="UP000516419">
    <property type="component" value="Chromosome"/>
</dbReference>
<feature type="transmembrane region" description="Helical" evidence="6">
    <location>
        <begin position="296"/>
        <end position="314"/>
    </location>
</feature>
<dbReference type="PANTHER" id="PTHR48022:SF2">
    <property type="entry name" value="PLASTIDIC GLUCOSE TRANSPORTER 4"/>
    <property type="match status" value="1"/>
</dbReference>